<name>A0A643CJ45_BALPH</name>
<keyword evidence="6" id="KW-1185">Reference proteome</keyword>
<dbReference type="FunFam" id="1.10.418.10:FF:000009">
    <property type="entry name" value="smoothelin isoform X2"/>
    <property type="match status" value="1"/>
</dbReference>
<evidence type="ECO:0000256" key="2">
    <source>
        <dbReference type="ARBA" id="ARBA00023054"/>
    </source>
</evidence>
<feature type="domain" description="Calponin-homology (CH)" evidence="4">
    <location>
        <begin position="40"/>
        <end position="147"/>
    </location>
</feature>
<evidence type="ECO:0000259" key="4">
    <source>
        <dbReference type="PROSITE" id="PS50021"/>
    </source>
</evidence>
<gene>
    <name evidence="5" type="ORF">E2I00_017850</name>
</gene>
<reference evidence="5 6" key="1">
    <citation type="journal article" date="2019" name="PLoS ONE">
        <title>Genomic analyses reveal an absence of contemporary introgressive admixture between fin whales and blue whales, despite known hybrids.</title>
        <authorList>
            <person name="Westbury M.V."/>
            <person name="Petersen B."/>
            <person name="Lorenzen E.D."/>
        </authorList>
    </citation>
    <scope>NUCLEOTIDE SEQUENCE [LARGE SCALE GENOMIC DNA]</scope>
    <source>
        <strain evidence="5">FinWhale-01</strain>
    </source>
</reference>
<dbReference type="InterPro" id="IPR036872">
    <property type="entry name" value="CH_dom_sf"/>
</dbReference>
<dbReference type="Gene3D" id="1.10.418.10">
    <property type="entry name" value="Calponin-like domain"/>
    <property type="match status" value="1"/>
</dbReference>
<dbReference type="Proteomes" id="UP000437017">
    <property type="component" value="Unassembled WGS sequence"/>
</dbReference>
<dbReference type="PANTHER" id="PTHR23167">
    <property type="entry name" value="CALPONIN HOMOLOGY DOMAIN-CONTAINING PROTEIN DDB_G0272472-RELATED"/>
    <property type="match status" value="1"/>
</dbReference>
<proteinExistence type="inferred from homology"/>
<protein>
    <recommendedName>
        <fullName evidence="4">Calponin-homology (CH) domain-containing protein</fullName>
    </recommendedName>
</protein>
<dbReference type="EMBL" id="SGJD01001393">
    <property type="protein sequence ID" value="KAB0400152.1"/>
    <property type="molecule type" value="Genomic_DNA"/>
</dbReference>
<comment type="caution">
    <text evidence="5">The sequence shown here is derived from an EMBL/GenBank/DDBJ whole genome shotgun (WGS) entry which is preliminary data.</text>
</comment>
<dbReference type="PANTHER" id="PTHR23167:SF37">
    <property type="entry name" value="SMOOTHELIN-LIKE PROTEIN 2"/>
    <property type="match status" value="1"/>
</dbReference>
<dbReference type="AlphaFoldDB" id="A0A643CJ45"/>
<comment type="similarity">
    <text evidence="3">Belongs to the smoothelin family.</text>
</comment>
<dbReference type="InterPro" id="IPR050540">
    <property type="entry name" value="F-actin_Monoox_Mical"/>
</dbReference>
<evidence type="ECO:0000256" key="1">
    <source>
        <dbReference type="ARBA" id="ARBA00022553"/>
    </source>
</evidence>
<sequence>MAAGGQPPSPPAGLPSLCRGKGETRAKLKRSQSFGVASASSIKQILLEWCRNKTLGYQHVDLQNFSSSWSDGMAFCALVHSFFPDAFDYNALSPAQRRQNFELAFTMAENLANCERLIEVEDMMVMGRKPDPMCVFTYVQSLYNHLRRFE</sequence>
<dbReference type="PROSITE" id="PS50021">
    <property type="entry name" value="CH"/>
    <property type="match status" value="1"/>
</dbReference>
<evidence type="ECO:0000256" key="3">
    <source>
        <dbReference type="ARBA" id="ARBA00061655"/>
    </source>
</evidence>
<evidence type="ECO:0000313" key="5">
    <source>
        <dbReference type="EMBL" id="KAB0400152.1"/>
    </source>
</evidence>
<evidence type="ECO:0000313" key="6">
    <source>
        <dbReference type="Proteomes" id="UP000437017"/>
    </source>
</evidence>
<dbReference type="Pfam" id="PF00307">
    <property type="entry name" value="CH"/>
    <property type="match status" value="1"/>
</dbReference>
<dbReference type="SMART" id="SM00033">
    <property type="entry name" value="CH"/>
    <property type="match status" value="1"/>
</dbReference>
<keyword evidence="1" id="KW-0597">Phosphoprotein</keyword>
<dbReference type="OrthoDB" id="21607at2759"/>
<keyword evidence="2" id="KW-0175">Coiled coil</keyword>
<organism evidence="5 6">
    <name type="scientific">Balaenoptera physalus</name>
    <name type="common">Fin whale</name>
    <name type="synonym">Balaena physalus</name>
    <dbReference type="NCBI Taxonomy" id="9770"/>
    <lineage>
        <taxon>Eukaryota</taxon>
        <taxon>Metazoa</taxon>
        <taxon>Chordata</taxon>
        <taxon>Craniata</taxon>
        <taxon>Vertebrata</taxon>
        <taxon>Euteleostomi</taxon>
        <taxon>Mammalia</taxon>
        <taxon>Eutheria</taxon>
        <taxon>Laurasiatheria</taxon>
        <taxon>Artiodactyla</taxon>
        <taxon>Whippomorpha</taxon>
        <taxon>Cetacea</taxon>
        <taxon>Mysticeti</taxon>
        <taxon>Balaenopteridae</taxon>
        <taxon>Balaenoptera</taxon>
    </lineage>
</organism>
<accession>A0A643CJ45</accession>
<dbReference type="SUPFAM" id="SSF47576">
    <property type="entry name" value="Calponin-homology domain, CH-domain"/>
    <property type="match status" value="1"/>
</dbReference>
<dbReference type="InterPro" id="IPR001715">
    <property type="entry name" value="CH_dom"/>
</dbReference>